<dbReference type="AlphaFoldDB" id="A0A381TFL2"/>
<sequence length="76" mass="9067">MKPQIGKSLNFKRAKLPLKKKLAGKYSFLEPINIQKHAEELFQNLSKDRLNRIWTFMPEGPFKKLSDFKKYLQKKD</sequence>
<reference evidence="1" key="1">
    <citation type="submission" date="2018-05" db="EMBL/GenBank/DDBJ databases">
        <authorList>
            <person name="Lanie J.A."/>
            <person name="Ng W.-L."/>
            <person name="Kazmierczak K.M."/>
            <person name="Andrzejewski T.M."/>
            <person name="Davidsen T.M."/>
            <person name="Wayne K.J."/>
            <person name="Tettelin H."/>
            <person name="Glass J.I."/>
            <person name="Rusch D."/>
            <person name="Podicherti R."/>
            <person name="Tsui H.-C.T."/>
            <person name="Winkler M.E."/>
        </authorList>
    </citation>
    <scope>NUCLEOTIDE SEQUENCE</scope>
</reference>
<organism evidence="1">
    <name type="scientific">marine metagenome</name>
    <dbReference type="NCBI Taxonomy" id="408172"/>
    <lineage>
        <taxon>unclassified sequences</taxon>
        <taxon>metagenomes</taxon>
        <taxon>ecological metagenomes</taxon>
    </lineage>
</organism>
<gene>
    <name evidence="1" type="ORF">METZ01_LOCUS67145</name>
</gene>
<name>A0A381TFL2_9ZZZZ</name>
<feature type="non-terminal residue" evidence="1">
    <location>
        <position position="76"/>
    </location>
</feature>
<evidence type="ECO:0000313" key="1">
    <source>
        <dbReference type="EMBL" id="SVA14291.1"/>
    </source>
</evidence>
<proteinExistence type="predicted"/>
<accession>A0A381TFL2</accession>
<dbReference type="EMBL" id="UINC01004432">
    <property type="protein sequence ID" value="SVA14291.1"/>
    <property type="molecule type" value="Genomic_DNA"/>
</dbReference>
<protein>
    <submittedName>
        <fullName evidence="1">Uncharacterized protein</fullName>
    </submittedName>
</protein>
<dbReference type="Gene3D" id="3.40.630.30">
    <property type="match status" value="1"/>
</dbReference>